<evidence type="ECO:0000256" key="3">
    <source>
        <dbReference type="ARBA" id="ARBA00022692"/>
    </source>
</evidence>
<keyword evidence="11" id="KW-1185">Reference proteome</keyword>
<comment type="caution">
    <text evidence="10">The sequence shown here is derived from an EMBL/GenBank/DDBJ whole genome shotgun (WGS) entry which is preliminary data.</text>
</comment>
<evidence type="ECO:0000313" key="11">
    <source>
        <dbReference type="Proteomes" id="UP000260665"/>
    </source>
</evidence>
<dbReference type="RefSeq" id="WP_117173260.1">
    <property type="nucleotide sequence ID" value="NZ_QFZK01000001.1"/>
</dbReference>
<dbReference type="NCBIfam" id="TIGR01667">
    <property type="entry name" value="YCCS_YHFK"/>
    <property type="match status" value="1"/>
</dbReference>
<comment type="similarity">
    <text evidence="6">Belongs to the YccS/YhfK family.</text>
</comment>
<protein>
    <submittedName>
        <fullName evidence="10">TIGR01666 family membrane protein</fullName>
    </submittedName>
</protein>
<reference evidence="10" key="1">
    <citation type="submission" date="2018-05" db="EMBL/GenBank/DDBJ databases">
        <title>Rhodoferax soyangensis sp.nov., isolated from an oligotrophic freshwater lake.</title>
        <authorList>
            <person name="Park M."/>
        </authorList>
    </citation>
    <scope>NUCLEOTIDE SEQUENCE [LARGE SCALE GENOMIC DNA]</scope>
    <source>
        <strain evidence="10">IMCC26218</strain>
    </source>
</reference>
<gene>
    <name evidence="10" type="primary">yccS</name>
    <name evidence="10" type="ORF">DIC66_01275</name>
</gene>
<dbReference type="PANTHER" id="PTHR30509:SF8">
    <property type="entry name" value="INNER MEMBRANE PROTEIN YCCS"/>
    <property type="match status" value="1"/>
</dbReference>
<dbReference type="AlphaFoldDB" id="A0A3E1RGR4"/>
<feature type="transmembrane region" description="Helical" evidence="7">
    <location>
        <begin position="456"/>
        <end position="479"/>
    </location>
</feature>
<evidence type="ECO:0000256" key="5">
    <source>
        <dbReference type="ARBA" id="ARBA00023136"/>
    </source>
</evidence>
<dbReference type="GO" id="GO:0005886">
    <property type="term" value="C:plasma membrane"/>
    <property type="evidence" value="ECO:0007669"/>
    <property type="project" value="UniProtKB-SubCell"/>
</dbReference>
<feature type="transmembrane region" description="Helical" evidence="7">
    <location>
        <begin position="94"/>
        <end position="111"/>
    </location>
</feature>
<evidence type="ECO:0000256" key="7">
    <source>
        <dbReference type="SAM" id="Phobius"/>
    </source>
</evidence>
<evidence type="ECO:0000259" key="8">
    <source>
        <dbReference type="Pfam" id="PF12805"/>
    </source>
</evidence>
<dbReference type="Pfam" id="PF12805">
    <property type="entry name" value="FUSC-like"/>
    <property type="match status" value="1"/>
</dbReference>
<feature type="transmembrane region" description="Helical" evidence="7">
    <location>
        <begin position="118"/>
        <end position="134"/>
    </location>
</feature>
<accession>A0A3E1RGR4</accession>
<keyword evidence="2" id="KW-1003">Cell membrane</keyword>
<sequence length="716" mass="77713">MNDNWIANWKRTLNHEGVTRGAQALLALGCVLALGWKAEWQEELMPVVLGVLASAFTETDDNWSGRLKAQLLALGAFALVSAAVWAALPSPLTLAAVLALCAFVLTMLGALGERYRAIAFGALVLFIYTALSAQNRRDHALEVAPYLLGGAAWYGLVSLCWAAAWPRPTVRHRLSRLYALLGEYLRLKSQLLEPVSDMDLSGRRLELALHNGRVVDALNSTKDSLFSRLGSGTPSAWMQEAMRQYLAAQDIHERVSSSHESYAVLAEAFPRSDALYRCQRVLGLLGEQAHKFARAIRDRTEAQHAGTTARAIDDMQAAIRHLDTTQTGPALQRPLRAMHALGDNLTRLASVFANAMRHGGTAPDLSLFDRQPQTLREAWGRVRAQLTLGSSLMRHALRLALALVAAYAVMWATHDPHGYWILLTVLFTSQPHYAATLSRAVQRAVGTVLGLAVGWALIRLFPGALMQAVCMVVAGALFIGKRQTDLRTAAGAITALVLLSFHQMGMSQGVIPARLLDAAVGSAISALAAWLVLPNWHARQLPQIAAQALRAQAGYLVEILLQYQNGKQDHLAYRLARRNAHNADAALANAFGAMCLEPPSTRLNEAACGQFVVLSHMLLNFLSALGAHRGEIEVGTPDPLARQAADQLLQGLKSLSHLLEQSQGRMPVVSGRDASGSPVEVDVSTPIQSLLLSQLRLANRLLPELGKQALRFRGVP</sequence>
<evidence type="ECO:0000313" key="10">
    <source>
        <dbReference type="EMBL" id="RFO98549.1"/>
    </source>
</evidence>
<keyword evidence="4 7" id="KW-1133">Transmembrane helix</keyword>
<dbReference type="InterPro" id="IPR010019">
    <property type="entry name" value="Integral_membrane_YccS"/>
</dbReference>
<dbReference type="Pfam" id="PF13515">
    <property type="entry name" value="FUSC_2"/>
    <property type="match status" value="1"/>
</dbReference>
<feature type="transmembrane region" description="Helical" evidence="7">
    <location>
        <begin position="71"/>
        <end position="88"/>
    </location>
</feature>
<proteinExistence type="inferred from homology"/>
<evidence type="ECO:0000256" key="6">
    <source>
        <dbReference type="ARBA" id="ARBA00043993"/>
    </source>
</evidence>
<evidence type="ECO:0000256" key="4">
    <source>
        <dbReference type="ARBA" id="ARBA00022989"/>
    </source>
</evidence>
<dbReference type="OrthoDB" id="8670769at2"/>
<feature type="transmembrane region" description="Helical" evidence="7">
    <location>
        <begin position="396"/>
        <end position="413"/>
    </location>
</feature>
<feature type="transmembrane region" description="Helical" evidence="7">
    <location>
        <begin position="146"/>
        <end position="166"/>
    </location>
</feature>
<keyword evidence="3 7" id="KW-0812">Transmembrane</keyword>
<evidence type="ECO:0000259" key="9">
    <source>
        <dbReference type="Pfam" id="PF13515"/>
    </source>
</evidence>
<dbReference type="Proteomes" id="UP000260665">
    <property type="component" value="Unassembled WGS sequence"/>
</dbReference>
<comment type="subcellular location">
    <subcellularLocation>
        <location evidence="1">Cell membrane</location>
        <topology evidence="1">Multi-pass membrane protein</topology>
    </subcellularLocation>
</comment>
<keyword evidence="5 7" id="KW-0472">Membrane</keyword>
<dbReference type="EMBL" id="QFZK01000001">
    <property type="protein sequence ID" value="RFO98549.1"/>
    <property type="molecule type" value="Genomic_DNA"/>
</dbReference>
<dbReference type="NCBIfam" id="TIGR01666">
    <property type="entry name" value="YCCS"/>
    <property type="match status" value="1"/>
</dbReference>
<dbReference type="PANTHER" id="PTHR30509">
    <property type="entry name" value="P-HYDROXYBENZOIC ACID EFFLUX PUMP SUBUNIT-RELATED"/>
    <property type="match status" value="1"/>
</dbReference>
<dbReference type="InterPro" id="IPR010020">
    <property type="entry name" value="Integral_membrane_YCCS_YHJK"/>
</dbReference>
<feature type="domain" description="Integral membrane protein YccS N-terminal" evidence="8">
    <location>
        <begin position="72"/>
        <end position="347"/>
    </location>
</feature>
<dbReference type="InterPro" id="IPR032692">
    <property type="entry name" value="YccS_N"/>
</dbReference>
<feature type="transmembrane region" description="Helical" evidence="7">
    <location>
        <begin position="486"/>
        <end position="505"/>
    </location>
</feature>
<organism evidence="10 11">
    <name type="scientific">Rhodoferax lacus</name>
    <dbReference type="NCBI Taxonomy" id="2184758"/>
    <lineage>
        <taxon>Bacteria</taxon>
        <taxon>Pseudomonadati</taxon>
        <taxon>Pseudomonadota</taxon>
        <taxon>Betaproteobacteria</taxon>
        <taxon>Burkholderiales</taxon>
        <taxon>Comamonadaceae</taxon>
        <taxon>Rhodoferax</taxon>
    </lineage>
</organism>
<dbReference type="InterPro" id="IPR049453">
    <property type="entry name" value="Memb_transporter_dom"/>
</dbReference>
<feature type="domain" description="Integral membrane bound transporter" evidence="9">
    <location>
        <begin position="406"/>
        <end position="527"/>
    </location>
</feature>
<name>A0A3E1RGR4_9BURK</name>
<evidence type="ECO:0000256" key="1">
    <source>
        <dbReference type="ARBA" id="ARBA00004651"/>
    </source>
</evidence>
<evidence type="ECO:0000256" key="2">
    <source>
        <dbReference type="ARBA" id="ARBA00022475"/>
    </source>
</evidence>